<protein>
    <submittedName>
        <fullName evidence="2">Transporter substrate-binding domain-containing protein</fullName>
    </submittedName>
</protein>
<dbReference type="SUPFAM" id="SSF103190">
    <property type="entry name" value="Sensory domain-like"/>
    <property type="match status" value="1"/>
</dbReference>
<dbReference type="SUPFAM" id="SSF53850">
    <property type="entry name" value="Periplasmic binding protein-like II"/>
    <property type="match status" value="1"/>
</dbReference>
<evidence type="ECO:0000313" key="2">
    <source>
        <dbReference type="EMBL" id="TXS89785.1"/>
    </source>
</evidence>
<dbReference type="InterPro" id="IPR003607">
    <property type="entry name" value="HD/PDEase_dom"/>
</dbReference>
<sequence>MELRLGNIRITIRMTVVLIFMLATLLTAALAIGLQYYFGRQLAREATTELFTLASGALMTEQMNFAVGNASTLNLLAENEALLTGDDEGKMLETFAQALITNPLLYGIYIGRADGSMVELVNLDVQPGLRRFHLATPDDRWLAIRVTPGQEKATRSFHYLNADLVERVQRSEQVNYDPSARNWYSKAMENKGQLHRTDVYLFSQLGAPGRTVSRRVGNSDIVVALDFTLESISNWLRQQQIAEFGDIYIYRADGTVMGTSARTGEQRALAANGLLSLNREERALMERLSPITVSNEMDWPPFDYALTGQPRGYSIDLIQLIAEELGLEVEFVNGYTWSELVERFREGRIDLLHSVLLTADNAQWGQASDAYFTLPYAIVTTQGHKPVSSLSELAGRQLAIPAGWSVIPVIRERFPQIGIVETTSTLAAMRLVRNGEVDAALDNEAILRYIEQHYFLSGLQYHSSVDLGSGPVPDSLHILAGERLAPALPLINRAIANISQAQRDELNHRWLDYSRTSNGASAGVVPTETMISLIQSPHLFDTLREVVHEGEPHFLFVSPSIAAGADQLYFGVLVKQAAIIGPFLEKVKLSAAITGGLFILLLPLCWAFASPIVYPIRQLALENDKIRLRRYDEVNRLPSRVREIDDLSDSMVSMVQAIQAHEAAQRELMDAFIRLIAQAIDDKSPYTGGHCERVPELALMLAKHASDSQLPAFRDFKLDSQEQWREFRIAAWLHDCGKITTPEHVVDKGSKLETIYNRIHEIRTRFEVLWRDAEISYLKACLADPEAEAEHRKTLVASQRQLVDDFTFVAECNVGGEFLGDDAQARLRQIAATTWQRHFDNCIGLSPVEELRQPLQKVPLPATEPLLADRPEHIIQRTHSTHYPPEYGINMDIPEHLYNLGEIYNLSISRGTLTAEDRFKINEHMISTIKMLESLPFPDELQNVPRYASTHHETMKGTGYPRRLPGSELSVPERLLAVADVFEALTAADRPYKKAKPVSVAVDILHKMVEDNHIDRDSFELFIRKKVYLQYAQRYLAPEQIDEVDRASYLGRAL</sequence>
<dbReference type="InterPro" id="IPR037522">
    <property type="entry name" value="HD_GYP_dom"/>
</dbReference>
<dbReference type="PANTHER" id="PTHR45228:SF5">
    <property type="entry name" value="CYCLIC DI-GMP PHOSPHODIESTERASE VC_1348-RELATED"/>
    <property type="match status" value="1"/>
</dbReference>
<dbReference type="EMBL" id="VRYZ01000008">
    <property type="protein sequence ID" value="TXS89785.1"/>
    <property type="molecule type" value="Genomic_DNA"/>
</dbReference>
<dbReference type="PROSITE" id="PS51832">
    <property type="entry name" value="HD_GYP"/>
    <property type="match status" value="1"/>
</dbReference>
<dbReference type="Proteomes" id="UP000321933">
    <property type="component" value="Unassembled WGS sequence"/>
</dbReference>
<dbReference type="Pfam" id="PF00497">
    <property type="entry name" value="SBP_bac_3"/>
    <property type="match status" value="1"/>
</dbReference>
<dbReference type="AlphaFoldDB" id="A0A5C8ZNJ7"/>
<dbReference type="OrthoDB" id="9764808at2"/>
<dbReference type="CDD" id="cd00077">
    <property type="entry name" value="HDc"/>
    <property type="match status" value="2"/>
</dbReference>
<proteinExistence type="predicted"/>
<feature type="domain" description="HD-GYP" evidence="1">
    <location>
        <begin position="834"/>
        <end position="1037"/>
    </location>
</feature>
<dbReference type="SMART" id="SM00471">
    <property type="entry name" value="HDc"/>
    <property type="match status" value="1"/>
</dbReference>
<evidence type="ECO:0000313" key="3">
    <source>
        <dbReference type="Proteomes" id="UP000321933"/>
    </source>
</evidence>
<name>A0A5C8ZNJ7_9GAMM</name>
<dbReference type="InterPro" id="IPR001638">
    <property type="entry name" value="Solute-binding_3/MltF_N"/>
</dbReference>
<comment type="caution">
    <text evidence="2">The sequence shown here is derived from an EMBL/GenBank/DDBJ whole genome shotgun (WGS) entry which is preliminary data.</text>
</comment>
<dbReference type="SUPFAM" id="SSF109604">
    <property type="entry name" value="HD-domain/PDEase-like"/>
    <property type="match status" value="2"/>
</dbReference>
<dbReference type="Gene3D" id="3.30.450.20">
    <property type="entry name" value="PAS domain"/>
    <property type="match status" value="2"/>
</dbReference>
<dbReference type="InterPro" id="IPR029151">
    <property type="entry name" value="Sensor-like_sf"/>
</dbReference>
<dbReference type="Gene3D" id="3.40.190.10">
    <property type="entry name" value="Periplasmic binding protein-like II"/>
    <property type="match status" value="2"/>
</dbReference>
<dbReference type="Pfam" id="PF13487">
    <property type="entry name" value="HD_5"/>
    <property type="match status" value="1"/>
</dbReference>
<dbReference type="Gene3D" id="1.10.3210.10">
    <property type="entry name" value="Hypothetical protein af1432"/>
    <property type="match status" value="2"/>
</dbReference>
<dbReference type="RefSeq" id="WP_148065643.1">
    <property type="nucleotide sequence ID" value="NZ_VRYZ01000008.1"/>
</dbReference>
<evidence type="ECO:0000259" key="1">
    <source>
        <dbReference type="PROSITE" id="PS51832"/>
    </source>
</evidence>
<reference evidence="2 3" key="1">
    <citation type="submission" date="2019-08" db="EMBL/GenBank/DDBJ databases">
        <title>Parahaliea maris sp. nov., isolated from the surface seawater.</title>
        <authorList>
            <person name="Liu Y."/>
        </authorList>
    </citation>
    <scope>NUCLEOTIDE SEQUENCE [LARGE SCALE GENOMIC DNA]</scope>
    <source>
        <strain evidence="2 3">S2-26</strain>
    </source>
</reference>
<dbReference type="CDD" id="cd01007">
    <property type="entry name" value="PBP2_BvgS_HisK_like"/>
    <property type="match status" value="1"/>
</dbReference>
<dbReference type="InterPro" id="IPR052020">
    <property type="entry name" value="Cyclic_di-GMP/3'3'-cGAMP_PDE"/>
</dbReference>
<accession>A0A5C8ZNJ7</accession>
<dbReference type="GO" id="GO:0008081">
    <property type="term" value="F:phosphoric diester hydrolase activity"/>
    <property type="evidence" value="ECO:0007669"/>
    <property type="project" value="UniProtKB-ARBA"/>
</dbReference>
<organism evidence="2 3">
    <name type="scientific">Parahaliea aestuarii</name>
    <dbReference type="NCBI Taxonomy" id="1852021"/>
    <lineage>
        <taxon>Bacteria</taxon>
        <taxon>Pseudomonadati</taxon>
        <taxon>Pseudomonadota</taxon>
        <taxon>Gammaproteobacteria</taxon>
        <taxon>Cellvibrionales</taxon>
        <taxon>Halieaceae</taxon>
        <taxon>Parahaliea</taxon>
    </lineage>
</organism>
<dbReference type="PANTHER" id="PTHR45228">
    <property type="entry name" value="CYCLIC DI-GMP PHOSPHODIESTERASE TM_0186-RELATED"/>
    <property type="match status" value="1"/>
</dbReference>
<keyword evidence="3" id="KW-1185">Reference proteome</keyword>
<gene>
    <name evidence="2" type="ORF">FVW59_17425</name>
</gene>
<dbReference type="SMART" id="SM00062">
    <property type="entry name" value="PBPb"/>
    <property type="match status" value="1"/>
</dbReference>